<sequence>MKRAEVLRDLVDHGLGYGRERLYELAAELDLLVSDVLVVSGHPVPTHLRPPARDRDVMRAFAKQFVTMDHAHLAAVKNLVVALGSANPAPEGPDSAPAGRAFHEIFNGLLHNRGLDARSMPFTGLSMSTIHGVADGRSHSLQQLSVVAGPLAWQFDDLVAVADEPPGHFGSCPTMCRHVGEIFIAAIPLTTSQLVKATRKNR</sequence>
<dbReference type="EMBL" id="FWXV01000005">
    <property type="protein sequence ID" value="SMD18514.1"/>
    <property type="molecule type" value="Genomic_DNA"/>
</dbReference>
<gene>
    <name evidence="1" type="ORF">SAMN05661093_05810</name>
</gene>
<proteinExistence type="predicted"/>
<accession>A0A1Y5XVX9</accession>
<evidence type="ECO:0000313" key="1">
    <source>
        <dbReference type="EMBL" id="SMD18514.1"/>
    </source>
</evidence>
<dbReference type="OrthoDB" id="4087049at2"/>
<keyword evidence="2" id="KW-1185">Reference proteome</keyword>
<name>A0A1Y5XVX9_KIBAR</name>
<organism evidence="1 2">
    <name type="scientific">Kibdelosporangium aridum</name>
    <dbReference type="NCBI Taxonomy" id="2030"/>
    <lineage>
        <taxon>Bacteria</taxon>
        <taxon>Bacillati</taxon>
        <taxon>Actinomycetota</taxon>
        <taxon>Actinomycetes</taxon>
        <taxon>Pseudonocardiales</taxon>
        <taxon>Pseudonocardiaceae</taxon>
        <taxon>Kibdelosporangium</taxon>
    </lineage>
</organism>
<evidence type="ECO:0000313" key="2">
    <source>
        <dbReference type="Proteomes" id="UP000192674"/>
    </source>
</evidence>
<dbReference type="RefSeq" id="WP_084430053.1">
    <property type="nucleotide sequence ID" value="NZ_FWXV01000005.1"/>
</dbReference>
<dbReference type="AlphaFoldDB" id="A0A1Y5XVX9"/>
<reference evidence="1 2" key="1">
    <citation type="submission" date="2017-04" db="EMBL/GenBank/DDBJ databases">
        <authorList>
            <person name="Afonso C.L."/>
            <person name="Miller P.J."/>
            <person name="Scott M.A."/>
            <person name="Spackman E."/>
            <person name="Goraichik I."/>
            <person name="Dimitrov K.M."/>
            <person name="Suarez D.L."/>
            <person name="Swayne D.E."/>
        </authorList>
    </citation>
    <scope>NUCLEOTIDE SEQUENCE [LARGE SCALE GENOMIC DNA]</scope>
    <source>
        <strain evidence="1 2">DSM 43828</strain>
    </source>
</reference>
<protein>
    <submittedName>
        <fullName evidence="1">Uncharacterized protein</fullName>
    </submittedName>
</protein>
<dbReference type="Proteomes" id="UP000192674">
    <property type="component" value="Unassembled WGS sequence"/>
</dbReference>